<dbReference type="AlphaFoldDB" id="A0A067SZ80"/>
<evidence type="ECO:0000313" key="2">
    <source>
        <dbReference type="EMBL" id="KDR72959.1"/>
    </source>
</evidence>
<evidence type="ECO:0000259" key="1">
    <source>
        <dbReference type="Pfam" id="PF12146"/>
    </source>
</evidence>
<evidence type="ECO:0000313" key="3">
    <source>
        <dbReference type="Proteomes" id="UP000027222"/>
    </source>
</evidence>
<name>A0A067SZ80_GALM3</name>
<feature type="domain" description="Serine aminopeptidase S33" evidence="1">
    <location>
        <begin position="36"/>
        <end position="289"/>
    </location>
</feature>
<reference evidence="3" key="1">
    <citation type="journal article" date="2014" name="Proc. Natl. Acad. Sci. U.S.A.">
        <title>Extensive sampling of basidiomycete genomes demonstrates inadequacy of the white-rot/brown-rot paradigm for wood decay fungi.</title>
        <authorList>
            <person name="Riley R."/>
            <person name="Salamov A.A."/>
            <person name="Brown D.W."/>
            <person name="Nagy L.G."/>
            <person name="Floudas D."/>
            <person name="Held B.W."/>
            <person name="Levasseur A."/>
            <person name="Lombard V."/>
            <person name="Morin E."/>
            <person name="Otillar R."/>
            <person name="Lindquist E.A."/>
            <person name="Sun H."/>
            <person name="LaButti K.M."/>
            <person name="Schmutz J."/>
            <person name="Jabbour D."/>
            <person name="Luo H."/>
            <person name="Baker S.E."/>
            <person name="Pisabarro A.G."/>
            <person name="Walton J.D."/>
            <person name="Blanchette R.A."/>
            <person name="Henrissat B."/>
            <person name="Martin F."/>
            <person name="Cullen D."/>
            <person name="Hibbett D.S."/>
            <person name="Grigoriev I.V."/>
        </authorList>
    </citation>
    <scope>NUCLEOTIDE SEQUENCE [LARGE SCALE GENOMIC DNA]</scope>
    <source>
        <strain evidence="3">CBS 339.88</strain>
    </source>
</reference>
<dbReference type="HOGENOM" id="CLU_026209_5_1_1"/>
<proteinExistence type="predicted"/>
<dbReference type="EMBL" id="KL142387">
    <property type="protein sequence ID" value="KDR72959.1"/>
    <property type="molecule type" value="Genomic_DNA"/>
</dbReference>
<dbReference type="PANTHER" id="PTHR11614">
    <property type="entry name" value="PHOSPHOLIPASE-RELATED"/>
    <property type="match status" value="1"/>
</dbReference>
<dbReference type="SUPFAM" id="SSF53474">
    <property type="entry name" value="alpha/beta-Hydrolases"/>
    <property type="match status" value="1"/>
</dbReference>
<dbReference type="Proteomes" id="UP000027222">
    <property type="component" value="Unassembled WGS sequence"/>
</dbReference>
<dbReference type="OrthoDB" id="10249433at2759"/>
<keyword evidence="3" id="KW-1185">Reference proteome</keyword>
<dbReference type="Gene3D" id="3.40.50.1820">
    <property type="entry name" value="alpha/beta hydrolase"/>
    <property type="match status" value="1"/>
</dbReference>
<protein>
    <recommendedName>
        <fullName evidence="1">Serine aminopeptidase S33 domain-containing protein</fullName>
    </recommendedName>
</protein>
<organism evidence="2 3">
    <name type="scientific">Galerina marginata (strain CBS 339.88)</name>
    <dbReference type="NCBI Taxonomy" id="685588"/>
    <lineage>
        <taxon>Eukaryota</taxon>
        <taxon>Fungi</taxon>
        <taxon>Dikarya</taxon>
        <taxon>Basidiomycota</taxon>
        <taxon>Agaricomycotina</taxon>
        <taxon>Agaricomycetes</taxon>
        <taxon>Agaricomycetidae</taxon>
        <taxon>Agaricales</taxon>
        <taxon>Agaricineae</taxon>
        <taxon>Strophariaceae</taxon>
        <taxon>Galerina</taxon>
    </lineage>
</organism>
<dbReference type="InterPro" id="IPR022742">
    <property type="entry name" value="Hydrolase_4"/>
</dbReference>
<dbReference type="InterPro" id="IPR051044">
    <property type="entry name" value="MAG_DAG_Lipase"/>
</dbReference>
<gene>
    <name evidence="2" type="ORF">GALMADRAFT_228648</name>
</gene>
<sequence length="315" mass="34589">MSASQAVAPNSTYEEKWVVGPHDTNFYTRTYPSFDPIAVLVFVHGAAEHAGRYTEMHTSLSTKHQIAVFVFDLRGYGRTAGDSDHKSKDAAYGKTKWALQMDDLEWAIEQAAANFPALPLFLMGTSMGGGQVLGLLCDKSRADITPVKRVKGVIAGSPCITLTNPVPKPAMWIAKKVVQVKPYTLFPFRNNPKDLSRNPETNESYVSDPLIGKPGSLQSLGDMIDQGEIILKTAYANWPESIPVLLLHGTSDNVTSPKSTQELCEKLPANDKKIILYPDALHELHNEPDGVKEKSLSDVVEFIRTHSSSLKLQGL</sequence>
<dbReference type="InterPro" id="IPR029058">
    <property type="entry name" value="AB_hydrolase_fold"/>
</dbReference>
<accession>A0A067SZ80</accession>
<dbReference type="STRING" id="685588.A0A067SZ80"/>
<dbReference type="Pfam" id="PF12146">
    <property type="entry name" value="Hydrolase_4"/>
    <property type="match status" value="1"/>
</dbReference>